<dbReference type="AlphaFoldDB" id="A0A0D2ZPN8"/>
<dbReference type="Gramene" id="Bo00534s050.1">
    <property type="protein sequence ID" value="Bo00534s050.1"/>
    <property type="gene ID" value="Bo00534s050"/>
</dbReference>
<evidence type="ECO:0000256" key="1">
    <source>
        <dbReference type="SAM" id="MobiDB-lite"/>
    </source>
</evidence>
<reference evidence="2" key="2">
    <citation type="submission" date="2015-06" db="UniProtKB">
        <authorList>
            <consortium name="EnsemblPlants"/>
        </authorList>
    </citation>
    <scope>IDENTIFICATION</scope>
</reference>
<reference evidence="2" key="1">
    <citation type="journal article" date="2014" name="Genome Biol.">
        <title>Transcriptome and methylome profiling reveals relics of genome dominance in the mesopolyploid Brassica oleracea.</title>
        <authorList>
            <person name="Parkin I.A."/>
            <person name="Koh C."/>
            <person name="Tang H."/>
            <person name="Robinson S.J."/>
            <person name="Kagale S."/>
            <person name="Clarke W.E."/>
            <person name="Town C.D."/>
            <person name="Nixon J."/>
            <person name="Krishnakumar V."/>
            <person name="Bidwell S.L."/>
            <person name="Denoeud F."/>
            <person name="Belcram H."/>
            <person name="Links M.G."/>
            <person name="Just J."/>
            <person name="Clarke C."/>
            <person name="Bender T."/>
            <person name="Huebert T."/>
            <person name="Mason A.S."/>
            <person name="Pires J.C."/>
            <person name="Barker G."/>
            <person name="Moore J."/>
            <person name="Walley P.G."/>
            <person name="Manoli S."/>
            <person name="Batley J."/>
            <person name="Edwards D."/>
            <person name="Nelson M.N."/>
            <person name="Wang X."/>
            <person name="Paterson A.H."/>
            <person name="King G."/>
            <person name="Bancroft I."/>
            <person name="Chalhoub B."/>
            <person name="Sharpe A.G."/>
        </authorList>
    </citation>
    <scope>NUCLEOTIDE SEQUENCE [LARGE SCALE GENOMIC DNA]</scope>
    <source>
        <strain evidence="2">cv. TO1000</strain>
    </source>
</reference>
<dbReference type="EnsemblPlants" id="Bo00534s050.1">
    <property type="protein sequence ID" value="Bo00534s050.1"/>
    <property type="gene ID" value="Bo00534s050"/>
</dbReference>
<dbReference type="PANTHER" id="PTHR47911:SF1">
    <property type="entry name" value="OS06G0664400 PROTEIN"/>
    <property type="match status" value="1"/>
</dbReference>
<accession>A0A0D2ZPN8</accession>
<feature type="compositionally biased region" description="Basic and acidic residues" evidence="1">
    <location>
        <begin position="59"/>
        <end position="72"/>
    </location>
</feature>
<keyword evidence="3" id="KW-1185">Reference proteome</keyword>
<protein>
    <submittedName>
        <fullName evidence="2">Uncharacterized protein</fullName>
    </submittedName>
</protein>
<evidence type="ECO:0000313" key="3">
    <source>
        <dbReference type="Proteomes" id="UP000032141"/>
    </source>
</evidence>
<sequence>MRGGIGGSRLSNPNNGFSLASIVKQTPFAIQPTSHFSFSSDSAGCGRGSGSGFPAVEKEQFGINREPERAIEPVRLGRGSSESKSAGGYGHGRCLPIQSDPVTPAFSSFVRSDSTNVCFEDEI</sequence>
<dbReference type="HOGENOM" id="CLU_2018420_0_0_1"/>
<proteinExistence type="predicted"/>
<dbReference type="PANTHER" id="PTHR47911">
    <property type="entry name" value="HYDROXYPROLINE-RICH GLYCOPROTEIN-LIKE"/>
    <property type="match status" value="1"/>
</dbReference>
<name>A0A0D2ZPN8_BRAOL</name>
<organism evidence="2 3">
    <name type="scientific">Brassica oleracea var. oleracea</name>
    <dbReference type="NCBI Taxonomy" id="109376"/>
    <lineage>
        <taxon>Eukaryota</taxon>
        <taxon>Viridiplantae</taxon>
        <taxon>Streptophyta</taxon>
        <taxon>Embryophyta</taxon>
        <taxon>Tracheophyta</taxon>
        <taxon>Spermatophyta</taxon>
        <taxon>Magnoliopsida</taxon>
        <taxon>eudicotyledons</taxon>
        <taxon>Gunneridae</taxon>
        <taxon>Pentapetalae</taxon>
        <taxon>rosids</taxon>
        <taxon>malvids</taxon>
        <taxon>Brassicales</taxon>
        <taxon>Brassicaceae</taxon>
        <taxon>Brassiceae</taxon>
        <taxon>Brassica</taxon>
    </lineage>
</organism>
<dbReference type="Proteomes" id="UP000032141">
    <property type="component" value="Unassembled WGS sequence"/>
</dbReference>
<feature type="region of interest" description="Disordered" evidence="1">
    <location>
        <begin position="59"/>
        <end position="92"/>
    </location>
</feature>
<evidence type="ECO:0000313" key="2">
    <source>
        <dbReference type="EnsemblPlants" id="Bo00534s050.1"/>
    </source>
</evidence>